<proteinExistence type="predicted"/>
<accession>A0A1F6TXV4</accession>
<protein>
    <submittedName>
        <fullName evidence="2">Uncharacterized protein</fullName>
    </submittedName>
</protein>
<name>A0A1F6TXV4_9PROT</name>
<dbReference type="Proteomes" id="UP000179037">
    <property type="component" value="Unassembled WGS sequence"/>
</dbReference>
<dbReference type="AlphaFoldDB" id="A0A1F6TXV4"/>
<evidence type="ECO:0000256" key="1">
    <source>
        <dbReference type="SAM" id="MobiDB-lite"/>
    </source>
</evidence>
<dbReference type="EMBL" id="MFTC01000083">
    <property type="protein sequence ID" value="OGI49902.1"/>
    <property type="molecule type" value="Genomic_DNA"/>
</dbReference>
<gene>
    <name evidence="2" type="ORF">A3A87_08965</name>
</gene>
<evidence type="ECO:0000313" key="2">
    <source>
        <dbReference type="EMBL" id="OGI49902.1"/>
    </source>
</evidence>
<comment type="caution">
    <text evidence="2">The sequence shown here is derived from an EMBL/GenBank/DDBJ whole genome shotgun (WGS) entry which is preliminary data.</text>
</comment>
<sequence>MSKLEEARKHLEAFQVTQNYDLRFYHAEEFLSVLSEFIRETPPNYLPYVNLFATGLRVFRGEIESIVNQEMAELEGLYFSCRLIEAVDAEGCSLGRGHDQLKMSVHERLRVLVRRIPEIRALAEIKSSDELDLFLSFMAYRETERAQIICNLKVREKIRELKKFDDEFRWACMVEALACLKGWSFGDAQSTLISLPPEKRNKVLANPQVRDLARKIQEKAESTSAMSLNDLIADGEPNAEQMGGRK</sequence>
<evidence type="ECO:0000313" key="3">
    <source>
        <dbReference type="Proteomes" id="UP000179037"/>
    </source>
</evidence>
<feature type="region of interest" description="Disordered" evidence="1">
    <location>
        <begin position="227"/>
        <end position="246"/>
    </location>
</feature>
<reference evidence="2 3" key="1">
    <citation type="journal article" date="2016" name="Nat. Commun.">
        <title>Thousands of microbial genomes shed light on interconnected biogeochemical processes in an aquifer system.</title>
        <authorList>
            <person name="Anantharaman K."/>
            <person name="Brown C.T."/>
            <person name="Hug L.A."/>
            <person name="Sharon I."/>
            <person name="Castelle C.J."/>
            <person name="Probst A.J."/>
            <person name="Thomas B.C."/>
            <person name="Singh A."/>
            <person name="Wilkins M.J."/>
            <person name="Karaoz U."/>
            <person name="Brodie E.L."/>
            <person name="Williams K.H."/>
            <person name="Hubbard S.S."/>
            <person name="Banfield J.F."/>
        </authorList>
    </citation>
    <scope>NUCLEOTIDE SEQUENCE [LARGE SCALE GENOMIC DNA]</scope>
</reference>
<organism evidence="2 3">
    <name type="scientific">Candidatus Muproteobacteria bacterium RIFCSPLOWO2_01_FULL_60_18</name>
    <dbReference type="NCBI Taxonomy" id="1817768"/>
    <lineage>
        <taxon>Bacteria</taxon>
        <taxon>Pseudomonadati</taxon>
        <taxon>Pseudomonadota</taxon>
        <taxon>Candidatus Muproteobacteria</taxon>
    </lineage>
</organism>